<evidence type="ECO:0000313" key="3">
    <source>
        <dbReference type="Proteomes" id="UP000011680"/>
    </source>
</evidence>
<reference evidence="2 3" key="1">
    <citation type="journal article" date="2014" name="PLoS Genet.">
        <title>Phylogenetically driven sequencing of extremely halophilic archaea reveals strategies for static and dynamic osmo-response.</title>
        <authorList>
            <person name="Becker E.A."/>
            <person name="Seitzer P.M."/>
            <person name="Tritt A."/>
            <person name="Larsen D."/>
            <person name="Krusor M."/>
            <person name="Yao A.I."/>
            <person name="Wu D."/>
            <person name="Madern D."/>
            <person name="Eisen J.A."/>
            <person name="Darling A.E."/>
            <person name="Facciotti M.T."/>
        </authorList>
    </citation>
    <scope>NUCLEOTIDE SEQUENCE [LARGE SCALE GENOMIC DNA]</scope>
    <source>
        <strain evidence="2 3">JCM 13552</strain>
    </source>
</reference>
<comment type="caution">
    <text evidence="2">The sequence shown here is derived from an EMBL/GenBank/DDBJ whole genome shotgun (WGS) entry which is preliminary data.</text>
</comment>
<proteinExistence type="predicted"/>
<feature type="transmembrane region" description="Helical" evidence="1">
    <location>
        <begin position="58"/>
        <end position="83"/>
    </location>
</feature>
<dbReference type="PATRIC" id="fig|1227457.3.peg.3861"/>
<keyword evidence="3" id="KW-1185">Reference proteome</keyword>
<dbReference type="Pfam" id="PF07441">
    <property type="entry name" value="BofA"/>
    <property type="match status" value="1"/>
</dbReference>
<keyword evidence="1" id="KW-1133">Transmembrane helix</keyword>
<dbReference type="InterPro" id="IPR010001">
    <property type="entry name" value="BofA"/>
</dbReference>
<dbReference type="RefSeq" id="WP_007743308.1">
    <property type="nucleotide sequence ID" value="NZ_AOMF01000181.1"/>
</dbReference>
<organism evidence="2 3">
    <name type="scientific">Halococcus thailandensis JCM 13552</name>
    <dbReference type="NCBI Taxonomy" id="1227457"/>
    <lineage>
        <taxon>Archaea</taxon>
        <taxon>Methanobacteriati</taxon>
        <taxon>Methanobacteriota</taxon>
        <taxon>Stenosarchaea group</taxon>
        <taxon>Halobacteria</taxon>
        <taxon>Halobacteriales</taxon>
        <taxon>Halococcaceae</taxon>
        <taxon>Halococcus</taxon>
    </lineage>
</organism>
<evidence type="ECO:0000313" key="2">
    <source>
        <dbReference type="EMBL" id="EMA48957.1"/>
    </source>
</evidence>
<gene>
    <name evidence="2" type="ORF">C451_19718</name>
</gene>
<keyword evidence="1" id="KW-0472">Membrane</keyword>
<feature type="transmembrane region" description="Helical" evidence="1">
    <location>
        <begin position="6"/>
        <end position="24"/>
    </location>
</feature>
<protein>
    <submittedName>
        <fullName evidence="2">Uncharacterized protein</fullName>
    </submittedName>
</protein>
<sequence length="120" mass="12270">MPVPVELGVLILAIVGLIFLKRIIGSLRALAANAVGGIATLLIANWLGFGIHLTPLTIGIAIIAGIPGALLVVLLSIGGIAFASPEAESIGQMVANFLGDLLNWLLDLMMDSATNNSSQG</sequence>
<name>M0MT97_9EURY</name>
<accession>M0MT97</accession>
<dbReference type="EMBL" id="AOMF01000181">
    <property type="protein sequence ID" value="EMA48957.1"/>
    <property type="molecule type" value="Genomic_DNA"/>
</dbReference>
<dbReference type="Proteomes" id="UP000011680">
    <property type="component" value="Unassembled WGS sequence"/>
</dbReference>
<keyword evidence="1" id="KW-0812">Transmembrane</keyword>
<feature type="transmembrane region" description="Helical" evidence="1">
    <location>
        <begin position="31"/>
        <end position="52"/>
    </location>
</feature>
<evidence type="ECO:0000256" key="1">
    <source>
        <dbReference type="SAM" id="Phobius"/>
    </source>
</evidence>
<dbReference type="AlphaFoldDB" id="M0MT97"/>